<dbReference type="InterPro" id="IPR000847">
    <property type="entry name" value="LysR_HTH_N"/>
</dbReference>
<dbReference type="PROSITE" id="PS50931">
    <property type="entry name" value="HTH_LYSR"/>
    <property type="match status" value="1"/>
</dbReference>
<proteinExistence type="inferred from homology"/>
<gene>
    <name evidence="6" type="ORF">V6242_02960</name>
</gene>
<accession>A0ABU9G0V3</accession>
<dbReference type="Pfam" id="PF00126">
    <property type="entry name" value="HTH_1"/>
    <property type="match status" value="1"/>
</dbReference>
<dbReference type="InterPro" id="IPR036388">
    <property type="entry name" value="WH-like_DNA-bd_sf"/>
</dbReference>
<evidence type="ECO:0000256" key="3">
    <source>
        <dbReference type="ARBA" id="ARBA00023125"/>
    </source>
</evidence>
<keyword evidence="2" id="KW-0805">Transcription regulation</keyword>
<comment type="similarity">
    <text evidence="1">Belongs to the LysR transcriptional regulatory family.</text>
</comment>
<dbReference type="InterPro" id="IPR058163">
    <property type="entry name" value="LysR-type_TF_proteobact-type"/>
</dbReference>
<dbReference type="SUPFAM" id="SSF46785">
    <property type="entry name" value="Winged helix' DNA-binding domain"/>
    <property type="match status" value="1"/>
</dbReference>
<evidence type="ECO:0000256" key="4">
    <source>
        <dbReference type="ARBA" id="ARBA00023163"/>
    </source>
</evidence>
<evidence type="ECO:0000313" key="6">
    <source>
        <dbReference type="EMBL" id="MEL0612091.1"/>
    </source>
</evidence>
<protein>
    <submittedName>
        <fullName evidence="6">LysR family transcriptional regulator</fullName>
    </submittedName>
</protein>
<keyword evidence="4" id="KW-0804">Transcription</keyword>
<dbReference type="PANTHER" id="PTHR30537">
    <property type="entry name" value="HTH-TYPE TRANSCRIPTIONAL REGULATOR"/>
    <property type="match status" value="1"/>
</dbReference>
<reference evidence="6 7" key="1">
    <citation type="submission" date="2024-02" db="EMBL/GenBank/DDBJ databases">
        <title>Bacteria isolated from the canopy kelp, Nereocystis luetkeana.</title>
        <authorList>
            <person name="Pfister C.A."/>
            <person name="Younker I.T."/>
            <person name="Light S.H."/>
        </authorList>
    </citation>
    <scope>NUCLEOTIDE SEQUENCE [LARGE SCALE GENOMIC DNA]</scope>
    <source>
        <strain evidence="6 7">TI.4.07</strain>
    </source>
</reference>
<name>A0ABU9G0V3_9GAMM</name>
<dbReference type="InterPro" id="IPR036390">
    <property type="entry name" value="WH_DNA-bd_sf"/>
</dbReference>
<dbReference type="Gene3D" id="3.40.190.290">
    <property type="match status" value="1"/>
</dbReference>
<feature type="domain" description="HTH lysR-type" evidence="5">
    <location>
        <begin position="7"/>
        <end position="63"/>
    </location>
</feature>
<evidence type="ECO:0000313" key="7">
    <source>
        <dbReference type="Proteomes" id="UP001379949"/>
    </source>
</evidence>
<dbReference type="Pfam" id="PF03466">
    <property type="entry name" value="LysR_substrate"/>
    <property type="match status" value="1"/>
</dbReference>
<evidence type="ECO:0000256" key="1">
    <source>
        <dbReference type="ARBA" id="ARBA00009437"/>
    </source>
</evidence>
<keyword evidence="3" id="KW-0238">DNA-binding</keyword>
<evidence type="ECO:0000259" key="5">
    <source>
        <dbReference type="PROSITE" id="PS50931"/>
    </source>
</evidence>
<evidence type="ECO:0000256" key="2">
    <source>
        <dbReference type="ARBA" id="ARBA00023015"/>
    </source>
</evidence>
<dbReference type="SUPFAM" id="SSF53850">
    <property type="entry name" value="Periplasmic binding protein-like II"/>
    <property type="match status" value="1"/>
</dbReference>
<sequence>MNGIRSKTEDLEILLAVADHGGFSAAANALDIQVAKVSRAISRLEQEHACSLFTRTTRKVTVTQEGEQFIRSIREAMKQIMGAEFALTEQKIRPSGRLRIDAASPFVLHQLVPLIKPFRIAYPDIELELVSNDSIIDLIEKRTDLAIRIGGLSDSGLHASLLGRSPLHLVAAPDYLLRSGTPSTLDELSQHDIIGFSDSANLNKLPNTPPVNLAVSIKANSGETIRQLCLEGNGIALLSHFMIANDLQSGRLVTLLPDVIHTPNPRELIQAVYYKHTALASRIDAFLQFIVGKLSF</sequence>
<keyword evidence="7" id="KW-1185">Reference proteome</keyword>
<organism evidence="6 7">
    <name type="scientific">Marinomonas arenicola</name>
    <dbReference type="NCBI Taxonomy" id="569601"/>
    <lineage>
        <taxon>Bacteria</taxon>
        <taxon>Pseudomonadati</taxon>
        <taxon>Pseudomonadota</taxon>
        <taxon>Gammaproteobacteria</taxon>
        <taxon>Oceanospirillales</taxon>
        <taxon>Oceanospirillaceae</taxon>
        <taxon>Marinomonas</taxon>
    </lineage>
</organism>
<dbReference type="Gene3D" id="1.10.10.10">
    <property type="entry name" value="Winged helix-like DNA-binding domain superfamily/Winged helix DNA-binding domain"/>
    <property type="match status" value="1"/>
</dbReference>
<comment type="caution">
    <text evidence="6">The sequence shown here is derived from an EMBL/GenBank/DDBJ whole genome shotgun (WGS) entry which is preliminary data.</text>
</comment>
<dbReference type="EMBL" id="JBAKAR010000001">
    <property type="protein sequence ID" value="MEL0612091.1"/>
    <property type="molecule type" value="Genomic_DNA"/>
</dbReference>
<dbReference type="RefSeq" id="WP_341566250.1">
    <property type="nucleotide sequence ID" value="NZ_JBAKAR010000001.1"/>
</dbReference>
<dbReference type="PANTHER" id="PTHR30537:SF20">
    <property type="entry name" value="TRANSCRIPTIONAL REGULATORY PROTEIN"/>
    <property type="match status" value="1"/>
</dbReference>
<dbReference type="Proteomes" id="UP001379949">
    <property type="component" value="Unassembled WGS sequence"/>
</dbReference>
<dbReference type="InterPro" id="IPR005119">
    <property type="entry name" value="LysR_subst-bd"/>
</dbReference>